<dbReference type="Pfam" id="PF14765">
    <property type="entry name" value="PS-DH"/>
    <property type="match status" value="2"/>
</dbReference>
<evidence type="ECO:0000256" key="3">
    <source>
        <dbReference type="ARBA" id="ARBA00022450"/>
    </source>
</evidence>
<dbReference type="SUPFAM" id="SSF53901">
    <property type="entry name" value="Thiolase-like"/>
    <property type="match status" value="4"/>
</dbReference>
<keyword evidence="5" id="KW-0597">Phosphoprotein</keyword>
<comment type="subcellular location">
    <subcellularLocation>
        <location evidence="1">Cytoplasm</location>
    </subcellularLocation>
</comment>
<dbReference type="GO" id="GO:0004312">
    <property type="term" value="F:fatty acid synthase activity"/>
    <property type="evidence" value="ECO:0007669"/>
    <property type="project" value="TreeGrafter"/>
</dbReference>
<dbReference type="InterPro" id="IPR018376">
    <property type="entry name" value="Enoyl-CoA_hyd/isom_CS"/>
</dbReference>
<dbReference type="Pfam" id="PF00550">
    <property type="entry name" value="PP-binding"/>
    <property type="match status" value="4"/>
</dbReference>
<protein>
    <submittedName>
        <fullName evidence="18">Uncharacterized protein</fullName>
    </submittedName>
</protein>
<dbReference type="Pfam" id="PF22336">
    <property type="entry name" value="RhiE-like_linker"/>
    <property type="match status" value="4"/>
</dbReference>
<accession>A0A2D2DPC1</accession>
<dbReference type="InterPro" id="IPR049552">
    <property type="entry name" value="PKS_DH_N"/>
</dbReference>
<dbReference type="SUPFAM" id="SSF51735">
    <property type="entry name" value="NAD(P)-binding Rossmann-fold domains"/>
    <property type="match status" value="1"/>
</dbReference>
<dbReference type="PROSITE" id="PS52004">
    <property type="entry name" value="KS3_2"/>
    <property type="match status" value="4"/>
</dbReference>
<evidence type="ECO:0000259" key="15">
    <source>
        <dbReference type="PROSITE" id="PS50075"/>
    </source>
</evidence>
<dbReference type="InterPro" id="IPR006162">
    <property type="entry name" value="Ppantetheine_attach_site"/>
</dbReference>
<dbReference type="Pfam" id="PF02801">
    <property type="entry name" value="Ketoacyl-synt_C"/>
    <property type="match status" value="4"/>
</dbReference>
<dbReference type="PROSITE" id="PS00606">
    <property type="entry name" value="KS3_1"/>
    <property type="match status" value="3"/>
</dbReference>
<dbReference type="NCBIfam" id="NF005496">
    <property type="entry name" value="PRK07110.1"/>
    <property type="match status" value="1"/>
</dbReference>
<dbReference type="InterPro" id="IPR013968">
    <property type="entry name" value="PKS_KR"/>
</dbReference>
<keyword evidence="7" id="KW-0677">Repeat</keyword>
<evidence type="ECO:0000256" key="6">
    <source>
        <dbReference type="ARBA" id="ARBA00022679"/>
    </source>
</evidence>
<dbReference type="InterPro" id="IPR057326">
    <property type="entry name" value="KR_dom"/>
</dbReference>
<dbReference type="Gene3D" id="3.40.50.720">
    <property type="entry name" value="NAD(P)-binding Rossmann-like Domain"/>
    <property type="match status" value="1"/>
</dbReference>
<organism evidence="18 19">
    <name type="scientific">Massilia violaceinigra</name>
    <dbReference type="NCBI Taxonomy" id="2045208"/>
    <lineage>
        <taxon>Bacteria</taxon>
        <taxon>Pseudomonadati</taxon>
        <taxon>Pseudomonadota</taxon>
        <taxon>Betaproteobacteria</taxon>
        <taxon>Burkholderiales</taxon>
        <taxon>Oxalobacteraceae</taxon>
        <taxon>Telluria group</taxon>
        <taxon>Massilia</taxon>
    </lineage>
</organism>
<dbReference type="PANTHER" id="PTHR43775">
    <property type="entry name" value="FATTY ACID SYNTHASE"/>
    <property type="match status" value="1"/>
</dbReference>
<evidence type="ECO:0000256" key="8">
    <source>
        <dbReference type="ARBA" id="ARBA00022832"/>
    </source>
</evidence>
<dbReference type="InterPro" id="IPR049900">
    <property type="entry name" value="PKS_mFAS_DH"/>
</dbReference>
<feature type="domain" description="PKS/mFAS DH" evidence="17">
    <location>
        <begin position="578"/>
        <end position="860"/>
    </location>
</feature>
<dbReference type="PROSITE" id="PS00012">
    <property type="entry name" value="PHOSPHOPANTETHEINE"/>
    <property type="match status" value="2"/>
</dbReference>
<keyword evidence="9" id="KW-0443">Lipid metabolism</keyword>
<feature type="region of interest" description="N-terminal hotdog fold" evidence="13">
    <location>
        <begin position="578"/>
        <end position="701"/>
    </location>
</feature>
<dbReference type="FunFam" id="3.40.47.10:FF:000042">
    <property type="entry name" value="Polyketide synthase Pks13"/>
    <property type="match status" value="1"/>
</dbReference>
<dbReference type="EMBL" id="CP024608">
    <property type="protein sequence ID" value="ATQ76806.1"/>
    <property type="molecule type" value="Genomic_DNA"/>
</dbReference>
<sequence>MNIKDQRVAVIGMSGKFPGANSVAEFWENICAKKESIRALSDEELRSAGVPERDIADSAYVKASALLDDVEMFDPGFFKISPLEAELMDPQIRLLLQCAWETLEDAGHARKEAQNIGVFAGAGGVTTSYFANFVNVDERFKKITAGSTHLGNDKDFLATYISYKLNLTGPSMTVQTACSTSLVALHQACQSVLNGECAMALAGGVTVRVPHVQGYHYKEGYIFSRSGRISAFDEAADGVVFGSGLGLVLVKRLADAIADGDHIYAVIKGSAIMNDGKGKMSYAASSAKGQIACVRAALAKADVDAGSISFVESHGTGTLMGDPEEVKALSAAFKEQTDKKAFCALGAVKANIGHLEAAAGIAGFIKAVLAVKHGLIPPTAHYSTPNPRIKFDNTPFFINGDVQQWMDGGKPRRAAVNSLGVGGTNAFVIIENYVAPKRTARKVASGPVVVPLSAKSSLSLRSQVQKLADFLATGRVVDLADLAYTLQTGREAMDVRAAFTVATVDELKLSLAAFLDGEPVSLPEGELAASWVGGADIDWHALNGSAKRKRISLPTYAFAKERCWIDTVGTVPAAAMLHPLLHVNKSDLNEQKYSSTFNGEEFFLKDHLVRTKPGASALQKVLPAVAYLEMARAAIEQAAPVHADASVLELRDIVWLRPIPVDADTQVNIAIVADQRIEFEVYTSDDQIHCQGWCQFSTDTAAERFDPAQLKESMGQGHWSGAALYAAFEKMGLAYGPAHRPIASIERGDRALLARLNLPASVQAGGAAYVLHPSLMDGALQAATVLMFDPANPPRAPIVPFAIDSVQLVAPCTSEMLVWARHADGDKAASFDIDMLDADGKLCVRIRGFSPRPLGREVLGSLLAAREWQQNDVTQGQAALAEQHVLLCGLPQIDADKIARDCLPLPLESDKDVAARYADLALACFDKLQSLVNSKPTGKTVLQLVLPNSEENAMYAGLAGMFKTATLENPQVAGQIVLVDAGVGTDDLAALLLAERAHPHDTLIKYERGARHTSGWRFLPDDAPAESPFKDHGVYLITGGLGGLGVLFAKEILACCATATIVLTGRAALAELGDKQAVLAALQAGGARIEYRQVDLEDAAQVAELITAVRTEHRQLNGIIHSAGMTADAFILKKTSQQFRQVLGPKVAGTVHLDHATRDLDLDFLILFSSLTAAVGNLGQADYAAANGFLNEFAAGRRRGRTVAIGWPLWEDGGMQIDAAARDQLYEATGIHPMRSSTGMRMFYRSLALDVDHTVVMEGNLNAMQRTLGVGAALHVAPMGADTASPAMMVGGLSEQCEAFLCTQLAGLLKLPADKVDPRVPLGDYGIDSILALDLTRVLENSFGALPKTLFFEYLNIRELADYFVKAHAPVLATLFSGAATPPLGVAPEQESTFSIRNRAAKKARAPEHDAIAIVGLSGRYPEARDLHAFWDNLRDGKDCIVEVPKDRWNWREYYTEDRTKKGHHFSKWGGFIEGVDEFDARFFNISPLEAETIDPQERLFLEHAWMAIEDAGYTRASLQSPNGSDLPGQVGVYAGVMYGEYQLFGAEASMQGARMGMASNLASIANRVSYALNLHGPSMAVDTMCSSSLTAIHLACQDLKLGRTPVGIAGGVNVTIHPNKYLMLSAGQFISGDGHCQSFGEGGDGYIPGEGVGVVVLKRLADAQRDGNHIYGIIRASALSHGGRTNGYTVPNPQAQASAIRHALAQAGVEPRHISYIEAHGTGTKLGDPIEIAALSRVFQESTQDTGFCLIGSAKSNIGHCEAAAGIAGLTKVLLQMKHRQIVPSLHSTRLNPHIDFASTPFVVNQTLTAWEQPVVEGKQVARIAGISSFGAGGSNAHVIVEEYVPVASATQPDAMMIFPLSARTADQLGEKARDLLEFMRTNGGALPLASIAYTLGAGREAMGQRFAVVADSAAALVERLQAYVDGRAAVVDHSSMAALADQWTKGMDLDWAGFHTTQPSLVSLPTYPFARQRHWVEVAPRAAKLQSALHPLLHANTSDFKQQSYTSTFEHQLTRETCLDMARAAIALSMPARSASMTLELSDVAFVQPLDAGGLPVTIALFDKRGDQVAFEIYSDDVVHFQGRAAWSDAPAVQMPAPVRLVQVSFDNRLQEKPKRSITLRMPDAAVADTHRNVAKPRISLSGSAFNAPAPARSESLVSLFELGDGVFTIRVAESSLSPALIGDLLGAMRTVADAPTAKALTIEGGAQSFLSGGLAQHRQAVDAGLYKAVAEFPYPVIAVAQGDTTGAGFLLAAVCDFVVCSESARYAFAQPADGLYPSAAEDLLIERFGRVQANDFLYLSASSIGADLKAKGWTCPIVPSDTVEDVARALAVNLATKSQTALRLLKKHLARANTSAVHALPAVADAWFAPVTAKNTGLEAPSDALHLALHGDRVLIVTIRSADGLLDGLAKVLQATTCRCVVLTSELPQFPPGASEDAIRSVILGASVPVVGALIGDANGASWLLAQYCDACVYSEQGSYAAPLQNAYLPALASLRFGDDTAKQFLMAGAAASGAELRTQFGVPHVVPADQVLAAALKMAEAIAAFPAAVLGVWKQRTAAFLDAAGPFSVDERDVASPVTALRLASTVITATAHPDGVLEVRMADRDAKNMFSDAFSSGMREVFAHVEASGAYKVVLLTGYDNYFSSGGTQDTLLAIHEGRAKFTDNLVFQLPLLCTVPVIAAMQGHGIGAGWAMGMYADFALFSDESRYVSPYMGYGFTPGAGSTQMFPAKIGYDLARETLLTAREFAGGELKERGMRNPALAREQVLPAALAMAHRIAQSPRSLLVAVKRYWSEAQQVSLADTLSRELAMHELTFVGQADTLARIQSRFGTDTPAQRTTAAAAPAGAADIAAVTANLKTMLAHELRMQEHEISEDEQFVDLGLDSITGVTWIRRINDTYGTAIEAIKVYSYPTLAALSGFVAEEAGLAGTVVAVPEQAAVTAPAALTSWRQPGLAKAADVPIVRNTQSIAIIGMAGQFAKSNNLEEYWQNIAQGRDCIDEIPKHRYDIDQYFQAGDAKPGKTYSRWMGALSEFDLFDAAFFNISPREAKSMDPQQRMFLQTCWHTIEHAGYNPKSLGGSKCGVFAGCYAGDYHQLSTRERLSGQGFTGASPSILPARISYLLDLHGPSLPIDTACSSSLVAVATACDSLVSGGSDIALAGGVNVMAGPSMQIMTSQVGMLSPQGRCFTFDERANGIANGEGVGVVMLKRLADAERDGDCIYGVIEGWGVNQDGKTNGITAPNADSQTRLQNDVYTKFGIDPVGIGLIEAHGTGTPLGDPIEVAGLKASFARFTTNKDYCALGSVKSNVGHCLTAAGVSGLLKVLLALKHEKLPPTINFSKLNKHISLKDSPFFVNDQLREWKRNGSEPRRAAINSFGFSGTNAHVVVAEYVAARQSGAISTPVIVPLSARIPEQLQRKAAELLAFIRSQGAANLDLVSLAYTLQVGREESNERAAVVVGTVDELEKALAAFDGAQVYRGQVSGNKDTLMAMSADSDFQTMIGKWIAKKELPRLAELWVKGMALDWTGFHQTPPRRMGLPGYPFAKERFWIDAVDEAPVATSIVAPVIAPPAPVVQVREVSIPAEQVRQQLKTSLAEALFMTPSDVDVRKSFTDLGLDSIIGVEWMKAVNKQFGTALSATRVYDYPSVTELADFLQTQLGAAEPLVVPAIAPVPRDGLQQQLKISLAEALFMQPSDIDVDKPFTELGLDSIIGVEWVKNINKQYGTNIGATRVYDYPSVKELAAFLGGEMTVVAPVVAVPVIAAPPVRVAGPATIRFEPKFARRFKDLYFYCGDGEGDFAADGEFAVRLVIDPATNVSLKEHVVFGAHLLPTDAYLEIVLAACKTYFACTDVTLKNLVIVNPMVGAQGRKNHIKVVFRRAGDELQFFVKSSTSPDFGNDKLHMQGFIAIASAPLASRFDDGFAVEKTLDHGDIATNAGTYYAPLQSLRFGASAALGLIKVARHDFAFTANPFALYGALCTVINYGAHLAAQRFGASDDQFLPYRIGQIAVHGPLDGLDYRCYAEVRNIERDAFEFYVEMVDGAGKAVVVIDAISLRRVARKAIEQQTTVSLPPAVVGMAEEKVAIIGMSCRYPMSENVEALWENIKSGTHCVTEVPAERWSAYPDWYNPDPRHPHTSYSKWGGFLDNIDTFDSLFFGISPAEAELIDPQQRIFLEECWKTIESAGYAPGSLSNKVCGVYVGCSTGDYARVLADDGQDTAGAAFMGTSNAILAARISYHLNLKGPALALDTACSSSLVAVHLACASIRSGETQLALAGGVNVLATPLGHILTSQVGMPSRDGRCAAFDASANGIVFSEGCGVVLLKALSEAQRDNDNILGVIQGSGTNQDGKTNGITAPSSRAQEQLLRQIYSRFDIDPKRISYVEAHGTATALGDPIEVNALASVFGKPAGDVRYCALGSVKSNIGHAGFAAGVAGIVKVLLCIKHRKLVPSLHYSQPNPHIEFDRSPFYVNTEYRDWISDSPRMATVSSFGFSGTNAHVVIEEHMASSPSAHRTQTPENKVLVPLSAKATEQLQQKVRDLLTFISHQEQTVDLASLAYTLQAGRDEMDHRLVLVVDSVAQLAGKLQAVLDGERQIADVYRGQASQGDETLSAFAADPEMRTVIESWITRKNLSKVADLWVKGFELDWHKLHTNATPRRMTLPTYPFAKERCWVDGTGSRKSAAPASAVAVLHPLLHRNTSDLNQQSYTSTFNSDEFFLADHRVGGQPLLPAVAYLEMARAALMDAMPAEKAVGQLELRHVAWAQPIIVTEPKSVTIAVFSDHGEQVAFEVYSEAGDGYEEVLHCQGSYAMGEQGAVQPLDLQRLRAQMTGASVQAGALYPAFAGMGLDYGPAFRGIVAVHQGDNELLVELRLPQAARRDENYILHPSMMDSALQGSITLIDTFLKASGKVALPFALESLRIVSPCVETMVAWVRYPAGGQGASAGLVKVDIDLCDLAGEICVQMRGFSSRPMESAVSFDEAHYQSILADIVSNKISVDEAVELGNL</sequence>
<comment type="pathway">
    <text evidence="2">Antibiotic biosynthesis.</text>
</comment>
<feature type="active site" description="Proton donor; for dehydratase activity" evidence="13">
    <location>
        <position position="4895"/>
    </location>
</feature>
<evidence type="ECO:0000259" key="17">
    <source>
        <dbReference type="PROSITE" id="PS52019"/>
    </source>
</evidence>
<comment type="function">
    <text evidence="12">Involved in production of the polyketide antibiotic thailandamide.</text>
</comment>
<feature type="domain" description="PKS/mFAS DH" evidence="17">
    <location>
        <begin position="3793"/>
        <end position="4068"/>
    </location>
</feature>
<evidence type="ECO:0000313" key="19">
    <source>
        <dbReference type="Proteomes" id="UP000229897"/>
    </source>
</evidence>
<dbReference type="InterPro" id="IPR020841">
    <property type="entry name" value="PKS_Beta-ketoAc_synthase_dom"/>
</dbReference>
<reference evidence="18" key="1">
    <citation type="submission" date="2017-10" db="EMBL/GenBank/DDBJ databases">
        <title>Massilia psychrophilum sp. nov., a novel purple-pigmented bacterium isolated from Tianshan glacier, Xinjiang Municipality, China.</title>
        <authorList>
            <person name="Wang H."/>
        </authorList>
    </citation>
    <scope>NUCLEOTIDE SEQUENCE [LARGE SCALE GENOMIC DNA]</scope>
    <source>
        <strain evidence="18">B2</strain>
    </source>
</reference>
<gene>
    <name evidence="18" type="ORF">CR152_21505</name>
</gene>
<evidence type="ECO:0000256" key="9">
    <source>
        <dbReference type="ARBA" id="ARBA00023098"/>
    </source>
</evidence>
<dbReference type="InterPro" id="IPR018201">
    <property type="entry name" value="Ketoacyl_synth_AS"/>
</dbReference>
<feature type="region of interest" description="N-terminal hotdog fold" evidence="13">
    <location>
        <begin position="3793"/>
        <end position="3918"/>
    </location>
</feature>
<dbReference type="InterPro" id="IPR016039">
    <property type="entry name" value="Thiolase-like"/>
</dbReference>
<dbReference type="CDD" id="cd08953">
    <property type="entry name" value="KR_2_SDR_x"/>
    <property type="match status" value="1"/>
</dbReference>
<dbReference type="RefSeq" id="WP_099878353.1">
    <property type="nucleotide sequence ID" value="NZ_CP024608.1"/>
</dbReference>
<dbReference type="GO" id="GO:0005737">
    <property type="term" value="C:cytoplasm"/>
    <property type="evidence" value="ECO:0007669"/>
    <property type="project" value="UniProtKB-SubCell"/>
</dbReference>
<dbReference type="PROSITE" id="PS50075">
    <property type="entry name" value="CARRIER"/>
    <property type="match status" value="4"/>
</dbReference>
<name>A0A2D2DPC1_9BURK</name>
<dbReference type="InterPro" id="IPR054514">
    <property type="entry name" value="RhiE-like_linker"/>
</dbReference>
<dbReference type="InterPro" id="IPR001753">
    <property type="entry name" value="Enoyl-CoA_hydra/iso"/>
</dbReference>
<comment type="catalytic activity">
    <reaction evidence="11">
        <text>a (3S)-3-hydroxyacyl-CoA + NAD(+) = a 3-oxoacyl-CoA + NADH + H(+)</text>
        <dbReference type="Rhea" id="RHEA:22432"/>
        <dbReference type="ChEBI" id="CHEBI:15378"/>
        <dbReference type="ChEBI" id="CHEBI:57318"/>
        <dbReference type="ChEBI" id="CHEBI:57540"/>
        <dbReference type="ChEBI" id="CHEBI:57945"/>
        <dbReference type="ChEBI" id="CHEBI:90726"/>
        <dbReference type="EC" id="1.1.1.35"/>
    </reaction>
</comment>
<feature type="domain" description="Carrier" evidence="15">
    <location>
        <begin position="2853"/>
        <end position="2930"/>
    </location>
</feature>
<dbReference type="SMART" id="SM01294">
    <property type="entry name" value="PKS_PP_betabranch"/>
    <property type="match status" value="4"/>
</dbReference>
<dbReference type="Pfam" id="PF08659">
    <property type="entry name" value="KR"/>
    <property type="match status" value="1"/>
</dbReference>
<evidence type="ECO:0000313" key="18">
    <source>
        <dbReference type="EMBL" id="ATQ76806.1"/>
    </source>
</evidence>
<feature type="region of interest" description="C-terminal hotdog fold" evidence="13">
    <location>
        <begin position="3936"/>
        <end position="4068"/>
    </location>
</feature>
<feature type="domain" description="Carrier" evidence="15">
    <location>
        <begin position="3677"/>
        <end position="3754"/>
    </location>
</feature>
<feature type="region of interest" description="C-terminal hotdog fold" evidence="13">
    <location>
        <begin position="715"/>
        <end position="860"/>
    </location>
</feature>
<dbReference type="CDD" id="cd06558">
    <property type="entry name" value="crotonase-like"/>
    <property type="match status" value="2"/>
</dbReference>
<feature type="domain" description="Ketosynthase family 3 (KS3)" evidence="16">
    <location>
        <begin position="1409"/>
        <end position="1844"/>
    </location>
</feature>
<dbReference type="GO" id="GO:0071770">
    <property type="term" value="P:DIM/DIP cell wall layer assembly"/>
    <property type="evidence" value="ECO:0007669"/>
    <property type="project" value="TreeGrafter"/>
</dbReference>
<keyword evidence="4" id="KW-0963">Cytoplasm</keyword>
<feature type="domain" description="PKS/mFAS DH" evidence="17">
    <location>
        <begin position="4697"/>
        <end position="4983"/>
    </location>
</feature>
<dbReference type="InterPro" id="IPR049551">
    <property type="entry name" value="PKS_DH_C"/>
</dbReference>
<dbReference type="InterPro" id="IPR029045">
    <property type="entry name" value="ClpP/crotonase-like_dom_sf"/>
</dbReference>
<evidence type="ECO:0000256" key="4">
    <source>
        <dbReference type="ARBA" id="ARBA00022490"/>
    </source>
</evidence>
<keyword evidence="8" id="KW-0276">Fatty acid metabolism</keyword>
<dbReference type="SUPFAM" id="SSF47336">
    <property type="entry name" value="ACP-like"/>
    <property type="match status" value="4"/>
</dbReference>
<dbReference type="Gene3D" id="3.40.47.10">
    <property type="match status" value="4"/>
</dbReference>
<dbReference type="Proteomes" id="UP000229897">
    <property type="component" value="Chromosome"/>
</dbReference>
<feature type="domain" description="Ketosynthase family 3 (KS3)" evidence="16">
    <location>
        <begin position="5"/>
        <end position="432"/>
    </location>
</feature>
<dbReference type="Gene3D" id="1.10.1240.100">
    <property type="match status" value="4"/>
</dbReference>
<dbReference type="Gene3D" id="1.10.1200.10">
    <property type="entry name" value="ACP-like"/>
    <property type="match status" value="4"/>
</dbReference>
<dbReference type="GO" id="GO:0004315">
    <property type="term" value="F:3-oxoacyl-[acyl-carrier-protein] synthase activity"/>
    <property type="evidence" value="ECO:0007669"/>
    <property type="project" value="InterPro"/>
</dbReference>
<feature type="active site" description="Proton acceptor; for dehydratase activity" evidence="13">
    <location>
        <position position="607"/>
    </location>
</feature>
<proteinExistence type="inferred from homology"/>
<evidence type="ECO:0000256" key="13">
    <source>
        <dbReference type="PROSITE-ProRule" id="PRU01363"/>
    </source>
</evidence>
<dbReference type="Pfam" id="PF21089">
    <property type="entry name" value="PKS_DH_N"/>
    <property type="match status" value="3"/>
</dbReference>
<keyword evidence="3" id="KW-0596">Phosphopantetheine</keyword>
<dbReference type="InterPro" id="IPR036736">
    <property type="entry name" value="ACP-like_sf"/>
</dbReference>
<evidence type="ECO:0000256" key="11">
    <source>
        <dbReference type="ARBA" id="ARBA00049556"/>
    </source>
</evidence>
<dbReference type="CDD" id="cd00833">
    <property type="entry name" value="PKS"/>
    <property type="match status" value="4"/>
</dbReference>
<feature type="domain" description="Carrier" evidence="15">
    <location>
        <begin position="3586"/>
        <end position="3663"/>
    </location>
</feature>
<dbReference type="PANTHER" id="PTHR43775:SF37">
    <property type="entry name" value="SI:DKEY-61P9.11"/>
    <property type="match status" value="1"/>
</dbReference>
<dbReference type="KEGG" id="mass:CR152_21505"/>
<dbReference type="PROSITE" id="PS00166">
    <property type="entry name" value="ENOYL_COA_HYDRATASE"/>
    <property type="match status" value="1"/>
</dbReference>
<dbReference type="FunFam" id="3.40.47.10:FF:000019">
    <property type="entry name" value="Polyketide synthase type I"/>
    <property type="match status" value="3"/>
</dbReference>
<dbReference type="SUPFAM" id="SSF52096">
    <property type="entry name" value="ClpP/crotonase"/>
    <property type="match status" value="3"/>
</dbReference>
<dbReference type="Pfam" id="PF00378">
    <property type="entry name" value="ECH_1"/>
    <property type="match status" value="2"/>
</dbReference>
<feature type="domain" description="Ketosynthase family 3 (KS3)" evidence="16">
    <location>
        <begin position="2971"/>
        <end position="3394"/>
    </location>
</feature>
<dbReference type="Gene3D" id="3.90.226.10">
    <property type="entry name" value="2-enoyl-CoA Hydratase, Chain A, domain 1"/>
    <property type="match status" value="3"/>
</dbReference>
<feature type="active site" description="Proton donor; for dehydratase activity" evidence="13">
    <location>
        <position position="777"/>
    </location>
</feature>
<dbReference type="InterPro" id="IPR009081">
    <property type="entry name" value="PP-bd_ACP"/>
</dbReference>
<dbReference type="InterPro" id="IPR020807">
    <property type="entry name" value="PKS_DH"/>
</dbReference>
<evidence type="ECO:0000256" key="2">
    <source>
        <dbReference type="ARBA" id="ARBA00004792"/>
    </source>
</evidence>
<dbReference type="InterPro" id="IPR014031">
    <property type="entry name" value="Ketoacyl_synth_C"/>
</dbReference>
<dbReference type="GO" id="GO:0005886">
    <property type="term" value="C:plasma membrane"/>
    <property type="evidence" value="ECO:0007669"/>
    <property type="project" value="TreeGrafter"/>
</dbReference>
<evidence type="ECO:0000256" key="1">
    <source>
        <dbReference type="ARBA" id="ARBA00004496"/>
    </source>
</evidence>
<feature type="domain" description="Ketosynthase family 3 (KS3)" evidence="16">
    <location>
        <begin position="4084"/>
        <end position="4508"/>
    </location>
</feature>
<feature type="region of interest" description="N-terminal hotdog fold" evidence="13">
    <location>
        <begin position="4697"/>
        <end position="4820"/>
    </location>
</feature>
<keyword evidence="19" id="KW-1185">Reference proteome</keyword>
<dbReference type="SMART" id="SM00825">
    <property type="entry name" value="PKS_KS"/>
    <property type="match status" value="4"/>
</dbReference>
<keyword evidence="10" id="KW-0511">Multifunctional enzyme</keyword>
<dbReference type="SMART" id="SM00823">
    <property type="entry name" value="PKS_PP"/>
    <property type="match status" value="4"/>
</dbReference>
<evidence type="ECO:0000256" key="12">
    <source>
        <dbReference type="ARBA" id="ARBA00054155"/>
    </source>
</evidence>
<feature type="active site" description="Proton acceptor; for dehydratase activity" evidence="13">
    <location>
        <position position="4726"/>
    </location>
</feature>
<feature type="region of interest" description="C-terminal hotdog fold" evidence="13">
    <location>
        <begin position="4834"/>
        <end position="4983"/>
    </location>
</feature>
<dbReference type="GO" id="GO:0003857">
    <property type="term" value="F:(3S)-3-hydroxyacyl-CoA dehydrogenase (NAD+) activity"/>
    <property type="evidence" value="ECO:0007669"/>
    <property type="project" value="UniProtKB-EC"/>
</dbReference>
<dbReference type="PROSITE" id="PS52019">
    <property type="entry name" value="PKS_MFAS_DH"/>
    <property type="match status" value="3"/>
</dbReference>
<evidence type="ECO:0000256" key="14">
    <source>
        <dbReference type="RuleBase" id="RU003707"/>
    </source>
</evidence>
<dbReference type="Pfam" id="PF00109">
    <property type="entry name" value="ketoacyl-synt"/>
    <property type="match status" value="4"/>
</dbReference>
<dbReference type="OrthoDB" id="8566036at2"/>
<feature type="domain" description="Carrier" evidence="15">
    <location>
        <begin position="1292"/>
        <end position="1368"/>
    </location>
</feature>
<dbReference type="GO" id="GO:0006633">
    <property type="term" value="P:fatty acid biosynthetic process"/>
    <property type="evidence" value="ECO:0007669"/>
    <property type="project" value="InterPro"/>
</dbReference>
<keyword evidence="6" id="KW-0808">Transferase</keyword>
<dbReference type="InterPro" id="IPR036291">
    <property type="entry name" value="NAD(P)-bd_dom_sf"/>
</dbReference>
<dbReference type="SMART" id="SM00822">
    <property type="entry name" value="PKS_KR"/>
    <property type="match status" value="1"/>
</dbReference>
<evidence type="ECO:0000256" key="7">
    <source>
        <dbReference type="ARBA" id="ARBA00022737"/>
    </source>
</evidence>
<comment type="similarity">
    <text evidence="14">Belongs to the enoyl-CoA hydratase/isomerase family.</text>
</comment>
<dbReference type="Gene3D" id="6.20.390.20">
    <property type="match status" value="1"/>
</dbReference>
<dbReference type="InterPro" id="IPR020806">
    <property type="entry name" value="PKS_PP-bd"/>
</dbReference>
<evidence type="ECO:0000259" key="16">
    <source>
        <dbReference type="PROSITE" id="PS52004"/>
    </source>
</evidence>
<dbReference type="GO" id="GO:0031177">
    <property type="term" value="F:phosphopantetheine binding"/>
    <property type="evidence" value="ECO:0007669"/>
    <property type="project" value="InterPro"/>
</dbReference>
<dbReference type="Gene3D" id="3.10.129.110">
    <property type="entry name" value="Polyketide synthase dehydratase"/>
    <property type="match status" value="3"/>
</dbReference>
<dbReference type="InterPro" id="IPR042104">
    <property type="entry name" value="PKS_dehydratase_sf"/>
</dbReference>
<evidence type="ECO:0000256" key="10">
    <source>
        <dbReference type="ARBA" id="ARBA00023268"/>
    </source>
</evidence>
<comment type="caution">
    <text evidence="13">Lacks conserved residue(s) required for the propagation of feature annotation.</text>
</comment>
<evidence type="ECO:0000256" key="5">
    <source>
        <dbReference type="ARBA" id="ARBA00022553"/>
    </source>
</evidence>
<dbReference type="InterPro" id="IPR050091">
    <property type="entry name" value="PKS_NRPS_Biosynth_Enz"/>
</dbReference>
<dbReference type="InterPro" id="IPR014030">
    <property type="entry name" value="Ketoacyl_synth_N"/>
</dbReference>
<dbReference type="SMART" id="SM00826">
    <property type="entry name" value="PKS_DH"/>
    <property type="match status" value="2"/>
</dbReference>